<keyword evidence="11" id="KW-1185">Reference proteome</keyword>
<proteinExistence type="inferred from homology"/>
<evidence type="ECO:0000256" key="8">
    <source>
        <dbReference type="ARBA" id="ARBA00023136"/>
    </source>
</evidence>
<accession>A0A2N5M5N2</accession>
<keyword evidence="8 9" id="KW-0472">Membrane</keyword>
<keyword evidence="3" id="KW-1003">Cell membrane</keyword>
<evidence type="ECO:0000256" key="1">
    <source>
        <dbReference type="ARBA" id="ARBA00006430"/>
    </source>
</evidence>
<evidence type="ECO:0000256" key="4">
    <source>
        <dbReference type="ARBA" id="ARBA00022597"/>
    </source>
</evidence>
<evidence type="ECO:0000313" key="10">
    <source>
        <dbReference type="EMBL" id="PLT29657.1"/>
    </source>
</evidence>
<dbReference type="GO" id="GO:0016020">
    <property type="term" value="C:membrane"/>
    <property type="evidence" value="ECO:0007669"/>
    <property type="project" value="InterPro"/>
</dbReference>
<dbReference type="EMBL" id="PGUY01000037">
    <property type="protein sequence ID" value="PLT29657.1"/>
    <property type="molecule type" value="Genomic_DNA"/>
</dbReference>
<keyword evidence="7 9" id="KW-1133">Transmembrane helix</keyword>
<evidence type="ECO:0000256" key="3">
    <source>
        <dbReference type="ARBA" id="ARBA00022475"/>
    </source>
</evidence>
<keyword evidence="4" id="KW-0762">Sugar transport</keyword>
<name>A0A2N5M5N2_9BACI</name>
<reference evidence="10 11" key="1">
    <citation type="submission" date="2017-11" db="EMBL/GenBank/DDBJ databases">
        <title>Comparitive Functional Genomics of Dry Heat Resistant strains isolated from the Viking Spacecraft.</title>
        <authorList>
            <person name="Seuylemezian A."/>
            <person name="Cooper K."/>
            <person name="Vaishampayan P."/>
        </authorList>
    </citation>
    <scope>NUCLEOTIDE SEQUENCE [LARGE SCALE GENOMIC DNA]</scope>
    <source>
        <strain evidence="10 11">V1-29</strain>
    </source>
</reference>
<dbReference type="AlphaFoldDB" id="A0A2N5M5N2"/>
<dbReference type="RefSeq" id="WP_101642515.1">
    <property type="nucleotide sequence ID" value="NZ_PGUY01000037.1"/>
</dbReference>
<comment type="similarity">
    <text evidence="1">Belongs to the KdgT transporter family.</text>
</comment>
<evidence type="ECO:0000256" key="7">
    <source>
        <dbReference type="ARBA" id="ARBA00022989"/>
    </source>
</evidence>
<evidence type="ECO:0000256" key="5">
    <source>
        <dbReference type="ARBA" id="ARBA00022692"/>
    </source>
</evidence>
<evidence type="ECO:0000256" key="6">
    <source>
        <dbReference type="ARBA" id="ARBA00022847"/>
    </source>
</evidence>
<organism evidence="10 11">
    <name type="scientific">Peribacillus deserti</name>
    <dbReference type="NCBI Taxonomy" id="673318"/>
    <lineage>
        <taxon>Bacteria</taxon>
        <taxon>Bacillati</taxon>
        <taxon>Bacillota</taxon>
        <taxon>Bacilli</taxon>
        <taxon>Bacillales</taxon>
        <taxon>Bacillaceae</taxon>
        <taxon>Peribacillus</taxon>
    </lineage>
</organism>
<comment type="caution">
    <text evidence="10">The sequence shown here is derived from an EMBL/GenBank/DDBJ whole genome shotgun (WGS) entry which is preliminary data.</text>
</comment>
<keyword evidence="5 9" id="KW-0812">Transmembrane</keyword>
<keyword evidence="6" id="KW-0769">Symport</keyword>
<dbReference type="GO" id="GO:0015649">
    <property type="term" value="F:2-keto-3-deoxygluconate:proton symporter activity"/>
    <property type="evidence" value="ECO:0007669"/>
    <property type="project" value="InterPro"/>
</dbReference>
<keyword evidence="2" id="KW-0813">Transport</keyword>
<evidence type="ECO:0000313" key="11">
    <source>
        <dbReference type="Proteomes" id="UP000234748"/>
    </source>
</evidence>
<evidence type="ECO:0000256" key="2">
    <source>
        <dbReference type="ARBA" id="ARBA00022448"/>
    </source>
</evidence>
<dbReference type="Pfam" id="PF03812">
    <property type="entry name" value="KdgT"/>
    <property type="match status" value="1"/>
</dbReference>
<dbReference type="Proteomes" id="UP000234748">
    <property type="component" value="Unassembled WGS sequence"/>
</dbReference>
<protein>
    <recommendedName>
        <fullName evidence="12">2-keto-3-deoxygluconate permease</fullName>
    </recommendedName>
</protein>
<gene>
    <name evidence="10" type="ORF">CUU66_12190</name>
</gene>
<evidence type="ECO:0000256" key="9">
    <source>
        <dbReference type="SAM" id="Phobius"/>
    </source>
</evidence>
<dbReference type="InterPro" id="IPR004684">
    <property type="entry name" value="2keto-3dGluconate_permease"/>
</dbReference>
<sequence>MMKVKVMFVAPYPAIPMAVAAVYTGYSEVAATAALQGTAAVIVTAILTPLLTTWFARRAELKNKIV</sequence>
<evidence type="ECO:0008006" key="12">
    <source>
        <dbReference type="Google" id="ProtNLM"/>
    </source>
</evidence>
<feature type="transmembrane region" description="Helical" evidence="9">
    <location>
        <begin position="30"/>
        <end position="56"/>
    </location>
</feature>